<keyword evidence="1" id="KW-0812">Transmembrane</keyword>
<name>A0A930BXI2_9RHOO</name>
<keyword evidence="1" id="KW-0472">Membrane</keyword>
<protein>
    <submittedName>
        <fullName evidence="2">Uncharacterized protein</fullName>
    </submittedName>
</protein>
<dbReference type="AlphaFoldDB" id="A0A930BXI2"/>
<evidence type="ECO:0000256" key="1">
    <source>
        <dbReference type="SAM" id="Phobius"/>
    </source>
</evidence>
<evidence type="ECO:0000313" key="3">
    <source>
        <dbReference type="Proteomes" id="UP000718593"/>
    </source>
</evidence>
<keyword evidence="1" id="KW-1133">Transmembrane helix</keyword>
<dbReference type="Gene3D" id="3.20.20.70">
    <property type="entry name" value="Aldolase class I"/>
    <property type="match status" value="1"/>
</dbReference>
<feature type="non-terminal residue" evidence="2">
    <location>
        <position position="116"/>
    </location>
</feature>
<feature type="transmembrane region" description="Helical" evidence="1">
    <location>
        <begin position="20"/>
        <end position="42"/>
    </location>
</feature>
<comment type="caution">
    <text evidence="2">The sequence shown here is derived from an EMBL/GenBank/DDBJ whole genome shotgun (WGS) entry which is preliminary data.</text>
</comment>
<reference evidence="2" key="1">
    <citation type="submission" date="2020-04" db="EMBL/GenBank/DDBJ databases">
        <title>Deep metagenomics examines the oral microbiome during advanced dental caries in children, revealing novel taxa and co-occurrences with host molecules.</title>
        <authorList>
            <person name="Baker J.L."/>
            <person name="Morton J.T."/>
            <person name="Dinis M."/>
            <person name="Alvarez R."/>
            <person name="Tran N.C."/>
            <person name="Knight R."/>
            <person name="Edlund A."/>
        </authorList>
    </citation>
    <scope>NUCLEOTIDE SEQUENCE</scope>
    <source>
        <strain evidence="2">JCVI_32_bin.24</strain>
    </source>
</reference>
<proteinExistence type="predicted"/>
<dbReference type="Proteomes" id="UP000718593">
    <property type="component" value="Unassembled WGS sequence"/>
</dbReference>
<accession>A0A930BXI2</accession>
<gene>
    <name evidence="2" type="ORF">HXL68_10980</name>
</gene>
<evidence type="ECO:0000313" key="2">
    <source>
        <dbReference type="EMBL" id="MBF1165550.1"/>
    </source>
</evidence>
<sequence>MQLNVASLRQLTTLSLFRVFFIFFLWTASAVAQTAPAVALYYGHAIPLKEFRVFDIVVVEPGHGHDPQRQAPGDSQLFAYVSVAEVQPTRPYFRDIPEPWKLARNGDWNSVVIDQT</sequence>
<organism evidence="2 3">
    <name type="scientific">Dechloromonas agitata</name>
    <dbReference type="NCBI Taxonomy" id="73030"/>
    <lineage>
        <taxon>Bacteria</taxon>
        <taxon>Pseudomonadati</taxon>
        <taxon>Pseudomonadota</taxon>
        <taxon>Betaproteobacteria</taxon>
        <taxon>Rhodocyclales</taxon>
        <taxon>Azonexaceae</taxon>
        <taxon>Dechloromonas</taxon>
    </lineage>
</organism>
<dbReference type="EMBL" id="JABZMI010000228">
    <property type="protein sequence ID" value="MBF1165550.1"/>
    <property type="molecule type" value="Genomic_DNA"/>
</dbReference>
<dbReference type="InterPro" id="IPR013785">
    <property type="entry name" value="Aldolase_TIM"/>
</dbReference>